<sequence length="529" mass="53596">MLAAISGPVTGRIRFFQRGAGAAPRRYLPYPKGDTFVRTVFKSGATARRNAMGLVLLCGTLLAIIPASASAFTSAPVWNCRASALYASIAGNNRVEPLVANGNSSTSGNKSADRAQCASEEAGADSLATPLGIPDSVVGAQTASAKTTIEPELGQAIDQKVTSVSRVENLKLPLGGTTVLIGVGAANSTATGVCENGQAKLEGTSSMADLTLGGVPISLNGLLGGLQQVLQPLGVLVDVKFNEQVRENGSLFVRAAHIKVLRGDGTSAPLADIVIAESKVTGDASTCDPNGQIPGLTGKICPTGSNYDSMSGFCIIPAVVGGSGIIVVGRPFQGPSGGTVIGLAEAIKKYGRQPCLVTSSGPKYAVVGTNKADRITGTNTADRILGLGGNDSLDGGRANDCMEGNNGNDTFNGGIGDDRLLGGLGNDTMTGGLGKDNMDGGAGNDKVNGGSGADRMVGGTGADILNAGFGADRVTAGSGNDIVNVAVQGPTATVDCGSGRDKIRLNQNEKRKIRSCEISYVLADNKIQR</sequence>
<evidence type="ECO:0000313" key="5">
    <source>
        <dbReference type="EMBL" id="XAY05864.1"/>
    </source>
</evidence>
<keyword evidence="4" id="KW-0812">Transmembrane</keyword>
<keyword evidence="2" id="KW-0964">Secreted</keyword>
<feature type="region of interest" description="Disordered" evidence="3">
    <location>
        <begin position="100"/>
        <end position="119"/>
    </location>
</feature>
<comment type="subcellular location">
    <subcellularLocation>
        <location evidence="1">Secreted</location>
    </subcellularLocation>
</comment>
<feature type="transmembrane region" description="Helical" evidence="4">
    <location>
        <begin position="51"/>
        <end position="72"/>
    </location>
</feature>
<dbReference type="InterPro" id="IPR011049">
    <property type="entry name" value="Serralysin-like_metalloprot_C"/>
</dbReference>
<evidence type="ECO:0008006" key="6">
    <source>
        <dbReference type="Google" id="ProtNLM"/>
    </source>
</evidence>
<evidence type="ECO:0000256" key="2">
    <source>
        <dbReference type="ARBA" id="ARBA00022525"/>
    </source>
</evidence>
<evidence type="ECO:0000256" key="4">
    <source>
        <dbReference type="SAM" id="Phobius"/>
    </source>
</evidence>
<dbReference type="GO" id="GO:0005509">
    <property type="term" value="F:calcium ion binding"/>
    <property type="evidence" value="ECO:0007669"/>
    <property type="project" value="InterPro"/>
</dbReference>
<name>A0AAU7AW80_9ACTN</name>
<evidence type="ECO:0000256" key="3">
    <source>
        <dbReference type="SAM" id="MobiDB-lite"/>
    </source>
</evidence>
<protein>
    <recommendedName>
        <fullName evidence="6">Calcium-binding protein</fullName>
    </recommendedName>
</protein>
<dbReference type="Pfam" id="PF00353">
    <property type="entry name" value="HemolysinCabind"/>
    <property type="match status" value="3"/>
</dbReference>
<keyword evidence="4" id="KW-0472">Membrane</keyword>
<proteinExistence type="predicted"/>
<gene>
    <name evidence="5" type="ORF">DSM112329_02724</name>
</gene>
<dbReference type="InterPro" id="IPR050557">
    <property type="entry name" value="RTX_toxin/Mannuronan_C5-epim"/>
</dbReference>
<dbReference type="InterPro" id="IPR001343">
    <property type="entry name" value="Hemolysn_Ca-bd"/>
</dbReference>
<organism evidence="5">
    <name type="scientific">Paraconexibacter sp. AEG42_29</name>
    <dbReference type="NCBI Taxonomy" id="2997339"/>
    <lineage>
        <taxon>Bacteria</taxon>
        <taxon>Bacillati</taxon>
        <taxon>Actinomycetota</taxon>
        <taxon>Thermoleophilia</taxon>
        <taxon>Solirubrobacterales</taxon>
        <taxon>Paraconexibacteraceae</taxon>
        <taxon>Paraconexibacter</taxon>
    </lineage>
</organism>
<keyword evidence="4" id="KW-1133">Transmembrane helix</keyword>
<reference evidence="5" key="1">
    <citation type="submission" date="2022-12" db="EMBL/GenBank/DDBJ databases">
        <title>Paraconexibacter alkalitolerans sp. nov. and Baekduia alba sp. nov., isolated from soil and emended description of the genera Paraconexibacter (Chun et al., 2020) and Baekduia (An et al., 2020).</title>
        <authorList>
            <person name="Vieira S."/>
            <person name="Huber K.J."/>
            <person name="Geppert A."/>
            <person name="Wolf J."/>
            <person name="Neumann-Schaal M."/>
            <person name="Muesken M."/>
            <person name="Overmann J."/>
        </authorList>
    </citation>
    <scope>NUCLEOTIDE SEQUENCE</scope>
    <source>
        <strain evidence="5">AEG42_29</strain>
    </source>
</reference>
<dbReference type="PRINTS" id="PR00313">
    <property type="entry name" value="CABNDNGRPT"/>
</dbReference>
<feature type="compositionally biased region" description="Polar residues" evidence="3">
    <location>
        <begin position="101"/>
        <end position="110"/>
    </location>
</feature>
<dbReference type="KEGG" id="parq:DSM112329_02724"/>
<dbReference type="GO" id="GO:0005576">
    <property type="term" value="C:extracellular region"/>
    <property type="evidence" value="ECO:0007669"/>
    <property type="project" value="UniProtKB-SubCell"/>
</dbReference>
<accession>A0AAU7AW80</accession>
<dbReference type="EMBL" id="CP114014">
    <property type="protein sequence ID" value="XAY05864.1"/>
    <property type="molecule type" value="Genomic_DNA"/>
</dbReference>
<dbReference type="PANTHER" id="PTHR38340:SF1">
    <property type="entry name" value="S-LAYER PROTEIN"/>
    <property type="match status" value="1"/>
</dbReference>
<feature type="region of interest" description="Disordered" evidence="3">
    <location>
        <begin position="432"/>
        <end position="454"/>
    </location>
</feature>
<dbReference type="PANTHER" id="PTHR38340">
    <property type="entry name" value="S-LAYER PROTEIN"/>
    <property type="match status" value="1"/>
</dbReference>
<evidence type="ECO:0000256" key="1">
    <source>
        <dbReference type="ARBA" id="ARBA00004613"/>
    </source>
</evidence>
<dbReference type="Gene3D" id="2.150.10.10">
    <property type="entry name" value="Serralysin-like metalloprotease, C-terminal"/>
    <property type="match status" value="2"/>
</dbReference>
<dbReference type="AlphaFoldDB" id="A0AAU7AW80"/>
<dbReference type="SUPFAM" id="SSF51120">
    <property type="entry name" value="beta-Roll"/>
    <property type="match status" value="2"/>
</dbReference>